<evidence type="ECO:0008006" key="3">
    <source>
        <dbReference type="Google" id="ProtNLM"/>
    </source>
</evidence>
<sequence length="69" mass="8022">MLPRFSVTNDADAADHMFKAKLYFESKNIQYEAEAPQQRSLLLLVATMIGPAASWYREYLSHHDNFCIR</sequence>
<proteinExistence type="predicted"/>
<dbReference type="AlphaFoldDB" id="A0A8S9VAK6"/>
<gene>
    <name evidence="1" type="ORF">GN958_ATG00830</name>
</gene>
<name>A0A8S9VAK6_PHYIN</name>
<evidence type="ECO:0000313" key="1">
    <source>
        <dbReference type="EMBL" id="KAF4149891.1"/>
    </source>
</evidence>
<dbReference type="EMBL" id="JAACNO010000105">
    <property type="protein sequence ID" value="KAF4149891.1"/>
    <property type="molecule type" value="Genomic_DNA"/>
</dbReference>
<reference evidence="1" key="1">
    <citation type="submission" date="2020-03" db="EMBL/GenBank/DDBJ databases">
        <title>Hybrid Assembly of Korean Phytophthora infestans isolates.</title>
        <authorList>
            <person name="Prokchorchik M."/>
            <person name="Lee Y."/>
            <person name="Seo J."/>
            <person name="Cho J.-H."/>
            <person name="Park Y.-E."/>
            <person name="Jang D.-C."/>
            <person name="Im J.-S."/>
            <person name="Choi J.-G."/>
            <person name="Park H.-J."/>
            <person name="Lee G.-B."/>
            <person name="Lee Y.-G."/>
            <person name="Hong S.-Y."/>
            <person name="Cho K."/>
            <person name="Sohn K.H."/>
        </authorList>
    </citation>
    <scope>NUCLEOTIDE SEQUENCE</scope>
    <source>
        <strain evidence="1">KR_2_A2</strain>
    </source>
</reference>
<protein>
    <recommendedName>
        <fullName evidence="3">Retrotransposon gag domain-containing protein</fullName>
    </recommendedName>
</protein>
<dbReference type="Proteomes" id="UP000704712">
    <property type="component" value="Unassembled WGS sequence"/>
</dbReference>
<accession>A0A8S9VAK6</accession>
<comment type="caution">
    <text evidence="1">The sequence shown here is derived from an EMBL/GenBank/DDBJ whole genome shotgun (WGS) entry which is preliminary data.</text>
</comment>
<evidence type="ECO:0000313" key="2">
    <source>
        <dbReference type="Proteomes" id="UP000704712"/>
    </source>
</evidence>
<organism evidence="1 2">
    <name type="scientific">Phytophthora infestans</name>
    <name type="common">Potato late blight agent</name>
    <name type="synonym">Botrytis infestans</name>
    <dbReference type="NCBI Taxonomy" id="4787"/>
    <lineage>
        <taxon>Eukaryota</taxon>
        <taxon>Sar</taxon>
        <taxon>Stramenopiles</taxon>
        <taxon>Oomycota</taxon>
        <taxon>Peronosporomycetes</taxon>
        <taxon>Peronosporales</taxon>
        <taxon>Peronosporaceae</taxon>
        <taxon>Phytophthora</taxon>
    </lineage>
</organism>